<dbReference type="Proteomes" id="UP000677228">
    <property type="component" value="Unassembled WGS sequence"/>
</dbReference>
<evidence type="ECO:0000256" key="12">
    <source>
        <dbReference type="ARBA" id="ARBA00023006"/>
    </source>
</evidence>
<comment type="similarity">
    <text evidence="5">Belongs to the ATG27 family.</text>
</comment>
<dbReference type="Proteomes" id="UP000681722">
    <property type="component" value="Unassembled WGS sequence"/>
</dbReference>
<dbReference type="GO" id="GO:0034045">
    <property type="term" value="C:phagophore assembly site membrane"/>
    <property type="evidence" value="ECO:0007669"/>
    <property type="project" value="UniProtKB-SubCell"/>
</dbReference>
<evidence type="ECO:0000313" key="22">
    <source>
        <dbReference type="EMBL" id="CAF1191073.1"/>
    </source>
</evidence>
<evidence type="ECO:0000256" key="18">
    <source>
        <dbReference type="SAM" id="Phobius"/>
    </source>
</evidence>
<evidence type="ECO:0000256" key="13">
    <source>
        <dbReference type="ARBA" id="ARBA00023034"/>
    </source>
</evidence>
<evidence type="ECO:0000256" key="4">
    <source>
        <dbReference type="ARBA" id="ARBA00004472"/>
    </source>
</evidence>
<evidence type="ECO:0000256" key="2">
    <source>
        <dbReference type="ARBA" id="ARBA00004358"/>
    </source>
</evidence>
<dbReference type="GO" id="GO:0010008">
    <property type="term" value="C:endosome membrane"/>
    <property type="evidence" value="ECO:0007669"/>
    <property type="project" value="UniProtKB-SubCell"/>
</dbReference>
<dbReference type="EMBL" id="CAJOBA010000498">
    <property type="protein sequence ID" value="CAF3537114.1"/>
    <property type="molecule type" value="Genomic_DNA"/>
</dbReference>
<evidence type="ECO:0000256" key="19">
    <source>
        <dbReference type="SAM" id="SignalP"/>
    </source>
</evidence>
<keyword evidence="7" id="KW-0813">Transport</keyword>
<keyword evidence="11 18" id="KW-1133">Transmembrane helix</keyword>
<dbReference type="OrthoDB" id="10020412at2759"/>
<sequence>MYSFLLLLLLLVHRHLIINGDKMASCQQTFGSSKYDLNSLNTFTLTGSDQEYNYAFTPCGIVPQTSCGGRMVNGVMACQTSKTQSFVAVIAYTDGSKPTNATYTKDAKGIVMTTINGDTCGPRRTMTATFICDKNIKKPTTMEVHEPRPPGCTFNIIVKAAGACPIGSSGGGLSGGAIFVIILIVLIVVYLVGGLLFKRFKQNQTGIAAIPNLDFWLLLPTLIRGGLGFTWSKIRGVCGGGSTSASSSYQSV</sequence>
<evidence type="ECO:0000256" key="9">
    <source>
        <dbReference type="ARBA" id="ARBA00022729"/>
    </source>
</evidence>
<feature type="transmembrane region" description="Helical" evidence="18">
    <location>
        <begin position="173"/>
        <end position="197"/>
    </location>
</feature>
<proteinExistence type="inferred from homology"/>
<dbReference type="GO" id="GO:0015031">
    <property type="term" value="P:protein transport"/>
    <property type="evidence" value="ECO:0007669"/>
    <property type="project" value="UniProtKB-KW"/>
</dbReference>
<protein>
    <recommendedName>
        <fullName evidence="6">Autophagy-related protein 27</fullName>
    </recommendedName>
</protein>
<keyword evidence="25" id="KW-1185">Reference proteome</keyword>
<dbReference type="InterPro" id="IPR018939">
    <property type="entry name" value="Autophagy-rel_prot_27"/>
</dbReference>
<feature type="domain" description="MRH" evidence="20">
    <location>
        <begin position="24"/>
        <end position="166"/>
    </location>
</feature>
<evidence type="ECO:0000256" key="8">
    <source>
        <dbReference type="ARBA" id="ARBA00022692"/>
    </source>
</evidence>
<gene>
    <name evidence="22" type="ORF">GPM918_LOCUS23211</name>
    <name evidence="21" type="ORF">OVA965_LOCUS2376</name>
    <name evidence="24" type="ORF">SRO942_LOCUS23210</name>
    <name evidence="23" type="ORF">TMI583_LOCUS2376</name>
</gene>
<dbReference type="EMBL" id="CAJNOQ010008207">
    <property type="protein sequence ID" value="CAF1191073.1"/>
    <property type="molecule type" value="Genomic_DNA"/>
</dbReference>
<evidence type="ECO:0000313" key="23">
    <source>
        <dbReference type="EMBL" id="CAF3537114.1"/>
    </source>
</evidence>
<dbReference type="GO" id="GO:0005802">
    <property type="term" value="C:trans-Golgi network"/>
    <property type="evidence" value="ECO:0007669"/>
    <property type="project" value="TreeGrafter"/>
</dbReference>
<evidence type="ECO:0000256" key="3">
    <source>
        <dbReference type="ARBA" id="ARBA00004394"/>
    </source>
</evidence>
<dbReference type="AlphaFoldDB" id="A0A814VQA6"/>
<keyword evidence="10" id="KW-0653">Protein transport</keyword>
<dbReference type="InterPro" id="IPR009011">
    <property type="entry name" value="Man6P_isomerase_rcpt-bd_dom_sf"/>
</dbReference>
<evidence type="ECO:0000256" key="14">
    <source>
        <dbReference type="ARBA" id="ARBA00023128"/>
    </source>
</evidence>
<keyword evidence="13" id="KW-0333">Golgi apparatus</keyword>
<dbReference type="PANTHER" id="PTHR15071:SF0">
    <property type="entry name" value="MANNOSE 6-PHOSPHATE RECEPTOR-LIKE PROTEIN 1"/>
    <property type="match status" value="1"/>
</dbReference>
<keyword evidence="15 18" id="KW-0472">Membrane</keyword>
<organism evidence="22 25">
    <name type="scientific">Didymodactylos carnosus</name>
    <dbReference type="NCBI Taxonomy" id="1234261"/>
    <lineage>
        <taxon>Eukaryota</taxon>
        <taxon>Metazoa</taxon>
        <taxon>Spiralia</taxon>
        <taxon>Gnathifera</taxon>
        <taxon>Rotifera</taxon>
        <taxon>Eurotatoria</taxon>
        <taxon>Bdelloidea</taxon>
        <taxon>Philodinida</taxon>
        <taxon>Philodinidae</taxon>
        <taxon>Didymodactylos</taxon>
    </lineage>
</organism>
<dbReference type="GO" id="GO:0031966">
    <property type="term" value="C:mitochondrial membrane"/>
    <property type="evidence" value="ECO:0007669"/>
    <property type="project" value="UniProtKB-SubCell"/>
</dbReference>
<keyword evidence="8 18" id="KW-0812">Transmembrane</keyword>
<dbReference type="Pfam" id="PF09451">
    <property type="entry name" value="ATG27"/>
    <property type="match status" value="1"/>
</dbReference>
<dbReference type="EMBL" id="CAJOBC010008208">
    <property type="protein sequence ID" value="CAF3955368.1"/>
    <property type="molecule type" value="Genomic_DNA"/>
</dbReference>
<feature type="signal peptide" evidence="19">
    <location>
        <begin position="1"/>
        <end position="20"/>
    </location>
</feature>
<name>A0A814VQA6_9BILA</name>
<evidence type="ECO:0000256" key="1">
    <source>
        <dbReference type="ARBA" id="ARBA00004304"/>
    </source>
</evidence>
<dbReference type="InterPro" id="IPR044865">
    <property type="entry name" value="MRH_dom"/>
</dbReference>
<evidence type="ECO:0000256" key="17">
    <source>
        <dbReference type="ARBA" id="ARBA00023329"/>
    </source>
</evidence>
<dbReference type="GO" id="GO:0006914">
    <property type="term" value="P:autophagy"/>
    <property type="evidence" value="ECO:0007669"/>
    <property type="project" value="UniProtKB-KW"/>
</dbReference>
<evidence type="ECO:0000256" key="7">
    <source>
        <dbReference type="ARBA" id="ARBA00022448"/>
    </source>
</evidence>
<keyword evidence="12" id="KW-0072">Autophagy</keyword>
<dbReference type="PANTHER" id="PTHR15071">
    <property type="entry name" value="MANNOSE-6-PHOSPHATE RECEPTOR FAMILY MEMBER"/>
    <property type="match status" value="1"/>
</dbReference>
<keyword evidence="17" id="KW-0968">Cytoplasmic vesicle</keyword>
<keyword evidence="9 19" id="KW-0732">Signal</keyword>
<evidence type="ECO:0000256" key="15">
    <source>
        <dbReference type="ARBA" id="ARBA00023136"/>
    </source>
</evidence>
<evidence type="ECO:0000256" key="11">
    <source>
        <dbReference type="ARBA" id="ARBA00022989"/>
    </source>
</evidence>
<evidence type="ECO:0000313" key="25">
    <source>
        <dbReference type="Proteomes" id="UP000663829"/>
    </source>
</evidence>
<dbReference type="Proteomes" id="UP000682733">
    <property type="component" value="Unassembled WGS sequence"/>
</dbReference>
<evidence type="ECO:0000256" key="10">
    <source>
        <dbReference type="ARBA" id="ARBA00022927"/>
    </source>
</evidence>
<evidence type="ECO:0000313" key="24">
    <source>
        <dbReference type="EMBL" id="CAF3955368.1"/>
    </source>
</evidence>
<accession>A0A814VQA6</accession>
<keyword evidence="14" id="KW-0496">Mitochondrion</keyword>
<evidence type="ECO:0000256" key="5">
    <source>
        <dbReference type="ARBA" id="ARBA00005363"/>
    </source>
</evidence>
<reference evidence="22" key="1">
    <citation type="submission" date="2021-02" db="EMBL/GenBank/DDBJ databases">
        <authorList>
            <person name="Nowell W R."/>
        </authorList>
    </citation>
    <scope>NUCLEOTIDE SEQUENCE</scope>
</reference>
<dbReference type="SUPFAM" id="SSF50911">
    <property type="entry name" value="Mannose 6-phosphate receptor domain"/>
    <property type="match status" value="1"/>
</dbReference>
<evidence type="ECO:0000256" key="16">
    <source>
        <dbReference type="ARBA" id="ARBA00023157"/>
    </source>
</evidence>
<dbReference type="Proteomes" id="UP000663829">
    <property type="component" value="Unassembled WGS sequence"/>
</dbReference>
<evidence type="ECO:0000259" key="20">
    <source>
        <dbReference type="PROSITE" id="PS51914"/>
    </source>
</evidence>
<feature type="chain" id="PRO_5035603153" description="Autophagy-related protein 27" evidence="19">
    <location>
        <begin position="21"/>
        <end position="252"/>
    </location>
</feature>
<dbReference type="EMBL" id="CAJNOK010000498">
    <property type="protein sequence ID" value="CAF0757670.1"/>
    <property type="molecule type" value="Genomic_DNA"/>
</dbReference>
<dbReference type="GO" id="GO:0000139">
    <property type="term" value="C:Golgi membrane"/>
    <property type="evidence" value="ECO:0007669"/>
    <property type="project" value="UniProtKB-SubCell"/>
</dbReference>
<dbReference type="Gene3D" id="2.70.130.10">
    <property type="entry name" value="Mannose-6-phosphate receptor binding domain"/>
    <property type="match status" value="1"/>
</dbReference>
<comment type="caution">
    <text evidence="22">The sequence shown here is derived from an EMBL/GenBank/DDBJ whole genome shotgun (WGS) entry which is preliminary data.</text>
</comment>
<comment type="subcellular location">
    <subcellularLocation>
        <location evidence="2">Cytoplasmic vesicle membrane</location>
        <topology evidence="2">Single-pass type I membrane protein</topology>
    </subcellularLocation>
    <subcellularLocation>
        <location evidence="3">Golgi apparatus membrane</location>
    </subcellularLocation>
    <subcellularLocation>
        <location evidence="1">Mitochondrion membrane</location>
        <topology evidence="1">Single-pass membrane protein</topology>
    </subcellularLocation>
    <subcellularLocation>
        <location evidence="4">Preautophagosomal structure membrane</location>
        <topology evidence="4">Single-pass type I membrane protein</topology>
    </subcellularLocation>
</comment>
<evidence type="ECO:0000313" key="21">
    <source>
        <dbReference type="EMBL" id="CAF0757670.1"/>
    </source>
</evidence>
<keyword evidence="16" id="KW-1015">Disulfide bond</keyword>
<dbReference type="PROSITE" id="PS51914">
    <property type="entry name" value="MRH"/>
    <property type="match status" value="1"/>
</dbReference>
<evidence type="ECO:0000256" key="6">
    <source>
        <dbReference type="ARBA" id="ARBA00013776"/>
    </source>
</evidence>